<feature type="region of interest" description="Disordered" evidence="1">
    <location>
        <begin position="6524"/>
        <end position="6557"/>
    </location>
</feature>
<dbReference type="RefSeq" id="WP_339959622.1">
    <property type="nucleotide sequence ID" value="NZ_JAWMWH010000001.1"/>
</dbReference>
<gene>
    <name evidence="2" type="ORF">R4146_01085</name>
</gene>
<accession>A0ABU8SIQ1</accession>
<evidence type="ECO:0000256" key="1">
    <source>
        <dbReference type="SAM" id="MobiDB-lite"/>
    </source>
</evidence>
<reference evidence="2 3" key="1">
    <citation type="submission" date="2023-10" db="EMBL/GenBank/DDBJ databases">
        <title>Nicoliella lavandulae sp. nov. isolated from Lavandula angustifolia flowers.</title>
        <authorList>
            <person name="Alcantara C."/>
            <person name="Zuniga M."/>
            <person name="Landete J.M."/>
            <person name="Monedero V."/>
        </authorList>
    </citation>
    <scope>NUCLEOTIDE SEQUENCE [LARGE SCALE GENOMIC DNA]</scope>
    <source>
        <strain evidence="2 3">Es01</strain>
    </source>
</reference>
<keyword evidence="3" id="KW-1185">Reference proteome</keyword>
<name>A0ABU8SIQ1_9LACO</name>
<sequence>MGSKANKKHSSASNTISMMANDVLAGFSGIDRQYRQSAKRAIDSVVESMGADLAHSDNQSAAIKSLTSKSVSLVSATARSVVADFAKDTISSATSSASVRADELDATAQSSATVAISYFSGSAYGEVSNYATPSEAASGMANFATSLDSAINNATFSSASRVVNDTADALYRKATALGSSASDVAHSALSSAVVAIVADINKHASDIDSAGSLAHSGTSYLNSLVNSVTVDSANHEVATTYHRFKDDLNQVSDSVAQSALGAIENVVAPAYESIKGNAFNPDSASHNAVSAVSAMNSIFTSYGHDLIAAGINEYTKAAHNNVDYLTGYDLANANSLVASAADSAFAAADNIDANASDAVNRFYSLIPVASAAIESVAHSVNASYADANLSAAATSAQSAVQRVSNDQQALATTQINQYLDQLRTQINGLLDQPELMRSTLRSGVNTVTSIADQAVQGDSYASAWQSVDSAAQAADDQLNLLSGDAYSNAASAVNRATTQAYKELDISKDNQTQLGRIGMQISTTIDQVINSYATSAAFDQLSQAADQADSMIDQLSNVADQSNAASTVAELHTTIKRSIQLSPDVQLTTNSGVAELKSTAYSLVANDPTVSAYYAVQSAFSSAADKAVYLNAAQRANADSEFNGVMVHASSAMNDDIGNANALTQDVANASGAMDEIVNRYNVNSAQSEMGSLAQSAHHQMRHIADSEVSTQASQAVVMIQDSLTATLNRASDRITTISLAMSSAYSSVDSITARYIGTDVAASAYASVDSIASAAYSDAARFNDHNRNNASSEVAKQIMNAEHNLASTHDHVQVARQANQTITSILNRYMFANAKATLNQIQADAIKRLTDLKITDDAAVAKIKAIIANSQTEIAKDAKSSAVVDLDLHNAHQKVSAVLSDTIDQNPVASAAVKLHSNAATLLSERSAANFDYANFSSAVNKTTHDAEHTAGLVDNDSAVEEITSLAIGENGSHFGSNVSASAMNGVAIAADDMKAQLNHFGLNLDVTIQTILDKYKGIIDADQQHPAFADLDRRNAEAELKRHLLDALNEQPKIAARYQIDQTVASASALMNQYIDDQLGFKRDVYRITSGLSDKLSAADDQTMASIAASANSGIAAVAHSHIASDALHQISAAASSANSQVATINDTSKLIDARNVINSTTNDGTSLVQADQAFPTVVATDVQNTSSALASLAAAAVSDDFVASATSTVASYADSAANRLSIYDQPSISYQSAVASLTDQLATELKTASNAEAFDPKLEAFTLELDTLTNRFVKTAVNAKIKSAMDAASKRLAVIENPSAAEPQLYAIASGINIELNNDIKNPALLNTDINNVLEDIEAFADQTIADDQKAIAATKVNASVQSANRMADEISGSIAANLNSEVAKAHSSYADQLATTTSVSEVTSHAIETIDDITGNYVEAYANDLINNAAQKIRHQASAYLGVDMNALENQLQGVVSDAAQTIQQDHHDLSLSLLDANNAIEKLYQILRSSVAANEVADQQYHIDRLKRSATAAAGQMDSLASANMSSALNHVVSVADGQPTVASAQMANVVNSYHASVAQSQVSAAANDAHKQVLQLSNVTKVSTSAAINSVVSSINAEISADQAQPSYTALDAQDGIKAIDTLLSSAVDKDSAASLASVATSLTNSAYARMGSMNESESLVAANQIQQLVDRAAGTSSPMPTLADKINTFANHYILDSAQAKLDSASTMVRNQLSTSDNRADAYSAIDESLTTAKNNVLKDIEKPAYLALDIENGLAQLNAIVDKYQTDLVAKQVTAIDGKADSLASLAVATGYADHANVSSAAASVARQFTSEAFAVGKQRQSLSSVAAAVDHKLATIKQSFVADSAISVMQAAVNSAAAYTGKIADHDYQQQLKTQINGVADSFKQLIQSDTNDLSLASLDANNAVLEINRIATQAVDNDQIASASYDIKNAADAVFSNANLMTSSQADNYASAIASVTDSFQADQLNGNDDQTITSFVGSVKAGLTSVANQYYGNWAHSAVSYATDSLLNEASRYNEEVRNRASQRAVKAQTDFNGQFALDSANADLIVLDAQNAVSAISSAASEAAYNDSIAFANSAISDQISSANSVLTDIMGRTDSTADMQMDSVANQANEKLGSVYSNLNAVMMVINSASSAMSTIANGVVASSARATVTSAADSLMSDATHLISDSNSQVTLISSIKDAADSLATQIDNHSNYPVTVSMETTSGLSTITSSAVNQFKQNAAASAEIALRDLSASAASHVGPLDSLASANFSSAVGSINARTSAFLSDQLDNPARVTDEIDYAGQEIDKLVTRAVADSAQQLIDTETAAVRSDMALIANDDQRSQATSTIKATITGANSMVNSDAFDYHLASLDASNAVATVHSIAAAAFSADSAASQALFNRAALASAHAKLGSLSSRQSTTFDSQIAALDANQPADYQAGLNSIANQFIKLSANAVVDQTVSSAADRAKAISDNNNKHSLLQMVSATAEQASAAIEMDANHSQFASLDANNAVSSVAALVNDAIERDPVASASVSIERAASSVTDRMTTLSADQHLRFNKQIEKITLNANVSLIGPFADKNNVISNAAAQMNSVANSYMLRSAYSAVNALASSANYQLRDLSANDSLNVKTKIDSAISSADSQISAHSMSTSLVADAVNAAANVVDNLTSTAVTDSPIAAAKSSLASVQSSATTIADSFTGRNAANFNSEIASVANSAISQFTADDATANQQALQNAAQVMRNTANFHAAKGAIAQVKQAATDAEHTIQRLADIQQRNDALTKVADQLDYYRTMIQNDTNNLALINLDVLNARKQFAAITKAAVQNDYVASAMAQLDHHASSMAVEAGDFTSLASANMSSAVNDINSQAAAAMHSVSDQPSSVVDAMNSAVSEMDALFEKNVVNSATAELANVRSAIDDRLSGINDSNFMDSLHNEMATIQAYTTKQILTDAYSQPFVQLDLSNAQSAFNRVTTSAVNNQPVASATYQVTSLVADASRRAANLTGSLAANFSSAVKSVARQANDAAAQHTDQHALDTITSATNQEINSTVSNYLTRSAYDHLQSTTSAANSAMQMVDDQTKLDATKEINTIASSVAQMISADASDDQLISLDVKEGNQSITSYADSVVASQPVASASSVINSTASFAMQRVQGLDSFAAANLSSAMNRFKKQATASLAVRGIDEPTVSGIQSSTVSSMNDIADSYVASSASQLISHATSSADAVIKQFNNETAASTASASIDRALNSVATAFAQDRDNAELMALDAANAIDSIHSAAQFITTTDEIVSGNIFLSNTADSAYAATAGLGETIKLNKQIHDVLTDANQHLGDGDNVDLVVNNATRDIKTFTTDFVMHAAEQQLSTLVSAADEQLSHLLNSDDYESAQENINNFVSHAKATLDKDSHDGELIKLDLMNIETQIDQLVQSLIQDQPQAVMLSEVASHASAAVQQQFSAANDDDYLNFSSAVNHVVSDFENNPDRNGNPIFKEQAFTDIHLLTQSYVASQAMDTVNRQVQSLDGQIKDLSNFVTQSSAYSAVHQIASNAEKSINSDIADFAAVSLDTDNAISSANTVLDQAVANDSIAAGKRVVSSAYASAASFATNLSRDDQIEFSLAVASQSASTSFGADADNSALASSATSAVTSMIDQYVVTYANNAIDNQAQVSIDNIKHITDPDRRSEYIGILNNVITDLKQNISSDSADATLVDVDVQNGINTLDSLADSMVRSEPGAAGQYIISSAANSALDSMAVGTQFDEANFTSAINSVANQASLSVSLVSKNLTLVNRAANSSSNRMNQLAIDYRESLAQVNLGSAYASAAQIAAQLSDADQKSTTNSELRSASQHYSSLISTDAYSAGYVDLDLRNGIDQFNTTIKTATLSDPTVATSLALAQTVSEEASRLAHLPTSAGANFASAATSAASQTNGLVSYAASDAPLVSTATSSTTSLLAKLADDYLVDAAKSTIASVTDNATERLSLFADQSVRSDVQNGLDSIQSAALDTIAADATNDDLLALDIRNVQRNLDSLVDEAISHDIYATANQHVKSVADSLIASTVIDNDHEALRMQLEMQRIADKATSDITSAGMNNDLINATVDSTAAVMNSVANQFAVSDAHQHIASLASSVNAELSGIDQASAADQSTTVERLTNSLNQQIDQYQHDRDARGLVLRKGQAQLDSLASSVINAAPKAFASSAVASFAAANGQIGAALSGSNQANFTSEVAALKQNADANVQRLVVDSQAANDLIDSAAEQFSQVARKYVANAGYASLNAAVSATTQQLNRFGLVDDDVNATMNGIIREFNSMVDSDADNYATVRLDCQNASHTMQQFVDDVTAGNQVASDKLALQSVADSATNSIGSISDSRAAANFSSAVNSVISHAYSATDQSVTNNDSIAAQLSSVQNDITQIADRYVNSSANAENDQAFSSASQLTMSLAAGDEVNASLSSVHNSYRNLINKDFKVSAFASLDADNASMALAKLALSAVNAQPQAAVQYQIERFAAQTSAVAKQFDADDQIRFSSAVAQVVSSAAQLSVTEPQQVSATAASVMHQIDSIANHFIGKRAIEHVDQVAASASQRVALLHNDAANAVLKSAMAHATNQIISNSANSMATSLYAYDGITAANSYADSLIADQPFASAVDSLNQLVDATTRDVLMSDSLADMNFLSAVAKTSKQAVSQMRADDSVVDHAGIAASAATAITSIAHQYTNDSASELINQAATSAMTMINGIKNNVARSQAANWINNETSAASEVIAKDVANDSLIALDIDNGRLAIQSVVDQALADDASVAFSRLMTSAAASASAQTAALTGSLAANYDSDFARVTKSLQAANTSLTDVNASVVASVNDTISSVTSKYVEKSADAMIDSFAADIQQQVQLADNEQQQVQFIANRAKQFIQNDAHDHKLAALDATNAIGQLVGVRDTALAQNPAAALDLQLISQASSASAKVGKMDTHSAANFSSAADRIANGTKTQIATFSNHDVAIASAASAMNSLANDYILDSAVKSLGSIVDSANAKTAMVASYASAEQAISSAASVTSAAIVANQNESDVVALLLDEVASQANYIAINAINADPKASALASIDQTADSLLSDAELSGHAKHSYASVHASIASSASYELISSVDTVQVVTDAKQALVQAASRFVMQTANEIVNKALDIANNQAVEIDDIHSRNQTISAIGAETSKARKLIQQDGYNSFFAYLDAQNAAVKIAKVTQRAVKSDAVASAIIAVAKAADDVVAKLKPLIDPNEEFRLNNRILNIVDQTNRSISAAAGNADTIGQRASSANAEFNSIANSYVANSANSIVSSVTDSASIQVEGLDNQLVRNDVNERVNVIATTASDQIHDDAANVAYASLDADNASLAISSVVASAVASDPYASANAVISSQIASAAADVDGMNEDKQSAFSNAILQVVGSANMQFMSAANDTSAIATITANTVDQLHTVARDFVVTSAQSVINGAASDASRILDSMFDNSNATVYSSVANVVTEAMNAVASDSSNFATVSLDAYNASSAIDQLVKTNENSYAHAMIDSNASAQASMADVLNDALKPLVVNGISLHASAAHSAVNVHFGQAKATLSDVNSAASAISSLMNDYIQRDPVASAHSVVASAASSANAKAANLTGNYLSDMSNAVSSAAVQANTLIAMNPANSLLDSQLANDAASSMNSYVNMYEGAAANDATTSYAASAYAQIDVMDDEFKQLANHAVSTEVDKAKQAFVDNANEPDMIFANVKSAADSMKFLVGKYAAQNSNAVADAKQSFAADMDSIAGGVYSQARVLSINNRGQINSLTGSVANSANASVSVATTISSVAATYRRADALIGSVANVAVDFARGTAKAELANANQSADQALNTMEPNAKQAVIASIDTLMANVQARISMANNTVAIVDEVNRCVDQIKRTVSDALSANLRNIKAGYKEQILSAATNAYQGVSGLDANAQSLTNAAISMAASDANANIDQTAELAEIQMLTSAGIASINEASSVAVSNVKASGNSFIASAANSATGRTTTLAPVDKSLANSTISSLANVANAELNAARNVADASAAISTGTSAISSAIDSTIASVISSAMAMANNLSAQNERDSVRLQVKSAADAAYASTANLDSGAASVVNEYVSRTASIADRQITVAENEDDVNEIARSGIAALHSATNSAAGLYTENIRSSASSQVESAANSAFMLTDAFDEATRYSMNKSISQIVEGTKIELRGTSDSDRANKLVDLTIGSLNKLIRDNDFSKLDGTRASAKAKISVIANDVIESLAHLSAIAKQSATRSINAEIDTLNKRVNESNSSIEISNIVKGAKDKFEAQITSVNTNELRLSIKAAKQVLTSNADIAIGKLDHLSDQVHESGVSTIHELIDDAFKQIDAAKTVENITEINNKTSNDISRVAREAVLMDQKQSAFDASQNDSVEAPTPAEPSSASVDDNEPVVNAESDELGTAKQAAHNELEQIKQQSVTSLANVNEMVRDPAIETVSNFVDDALKQIDGATSVDQVNRAKNSTSMNVENMINESIKMSNNNFGTDIPEVINSQGPVSDAQSTATSSADSKPASAQPNVVIKSAQSREDAMADIQKAVDDQLAQISNINEVILEPTKDALQELVNDAKRQFDSTDDADQIQANKTKTIDDITHVVNEAKAMNDKMQ</sequence>
<feature type="compositionally biased region" description="Polar residues" evidence="1">
    <location>
        <begin position="6401"/>
        <end position="6410"/>
    </location>
</feature>
<dbReference type="EMBL" id="JAWMWH010000001">
    <property type="protein sequence ID" value="MEJ6399783.1"/>
    <property type="molecule type" value="Genomic_DNA"/>
</dbReference>
<feature type="region of interest" description="Disordered" evidence="1">
    <location>
        <begin position="6401"/>
        <end position="6428"/>
    </location>
</feature>
<comment type="caution">
    <text evidence="2">The sequence shown here is derived from an EMBL/GenBank/DDBJ whole genome shotgun (WGS) entry which is preliminary data.</text>
</comment>
<dbReference type="Proteomes" id="UP001370590">
    <property type="component" value="Unassembled WGS sequence"/>
</dbReference>
<protein>
    <submittedName>
        <fullName evidence="2">Uncharacterized protein</fullName>
    </submittedName>
</protein>
<organism evidence="2 3">
    <name type="scientific">Nicoliella lavandulae</name>
    <dbReference type="NCBI Taxonomy" id="3082954"/>
    <lineage>
        <taxon>Bacteria</taxon>
        <taxon>Bacillati</taxon>
        <taxon>Bacillota</taxon>
        <taxon>Bacilli</taxon>
        <taxon>Lactobacillales</taxon>
        <taxon>Lactobacillaceae</taxon>
        <taxon>Nicoliella</taxon>
    </lineage>
</organism>
<feature type="compositionally biased region" description="Low complexity" evidence="1">
    <location>
        <begin position="6536"/>
        <end position="6548"/>
    </location>
</feature>
<proteinExistence type="predicted"/>
<evidence type="ECO:0000313" key="2">
    <source>
        <dbReference type="EMBL" id="MEJ6399783.1"/>
    </source>
</evidence>
<evidence type="ECO:0000313" key="3">
    <source>
        <dbReference type="Proteomes" id="UP001370590"/>
    </source>
</evidence>